<feature type="non-terminal residue" evidence="1">
    <location>
        <position position="112"/>
    </location>
</feature>
<evidence type="ECO:0000313" key="2">
    <source>
        <dbReference type="Proteomes" id="UP000278475"/>
    </source>
</evidence>
<sequence length="112" mass="11633">MSLPIGPHDVKLGPLPTKGEAEEVIRPEVAPPQTPEPLQLLGHGGIGDVGGLGGQIGVDQPEVIFDVFGVRPPAVPDAVLKLIPLDDPRTEGEADHVCPHEVIGAGPQIQPE</sequence>
<dbReference type="AlphaFoldDB" id="A0A497EL76"/>
<comment type="caution">
    <text evidence="1">The sequence shown here is derived from an EMBL/GenBank/DDBJ whole genome shotgun (WGS) entry which is preliminary data.</text>
</comment>
<accession>A0A497EL76</accession>
<dbReference type="EMBL" id="QMQV01000106">
    <property type="protein sequence ID" value="RLE47785.1"/>
    <property type="molecule type" value="Genomic_DNA"/>
</dbReference>
<name>A0A497EL76_9CREN</name>
<gene>
    <name evidence="1" type="ORF">DRJ31_08315</name>
</gene>
<organism evidence="1 2">
    <name type="scientific">Thermoproteota archaeon</name>
    <dbReference type="NCBI Taxonomy" id="2056631"/>
    <lineage>
        <taxon>Archaea</taxon>
        <taxon>Thermoproteota</taxon>
    </lineage>
</organism>
<dbReference type="Proteomes" id="UP000278475">
    <property type="component" value="Unassembled WGS sequence"/>
</dbReference>
<reference evidence="1 2" key="1">
    <citation type="submission" date="2018-06" db="EMBL/GenBank/DDBJ databases">
        <title>Extensive metabolic versatility and redundancy in microbially diverse, dynamic hydrothermal sediments.</title>
        <authorList>
            <person name="Dombrowski N."/>
            <person name="Teske A."/>
            <person name="Baker B.J."/>
        </authorList>
    </citation>
    <scope>NUCLEOTIDE SEQUENCE [LARGE SCALE GENOMIC DNA]</scope>
    <source>
        <strain evidence="1">B66_G16</strain>
    </source>
</reference>
<proteinExistence type="predicted"/>
<protein>
    <submittedName>
        <fullName evidence="1">Uncharacterized protein</fullName>
    </submittedName>
</protein>
<evidence type="ECO:0000313" key="1">
    <source>
        <dbReference type="EMBL" id="RLE47785.1"/>
    </source>
</evidence>